<feature type="domain" description="J" evidence="3">
    <location>
        <begin position="24"/>
        <end position="88"/>
    </location>
</feature>
<dbReference type="InterPro" id="IPR001623">
    <property type="entry name" value="DnaJ_domain"/>
</dbReference>
<comment type="caution">
    <text evidence="4">The sequence shown here is derived from an EMBL/GenBank/DDBJ whole genome shotgun (WGS) entry which is preliminary data.</text>
</comment>
<feature type="region of interest" description="Disordered" evidence="1">
    <location>
        <begin position="79"/>
        <end position="104"/>
    </location>
</feature>
<accession>A0AA35RCJ8</accession>
<keyword evidence="2" id="KW-0732">Signal</keyword>
<gene>
    <name evidence="4" type="ORF">GBAR_LOCUS6083</name>
</gene>
<dbReference type="PROSITE" id="PS50076">
    <property type="entry name" value="DNAJ_2"/>
    <property type="match status" value="1"/>
</dbReference>
<dbReference type="CDD" id="cd06257">
    <property type="entry name" value="DnaJ"/>
    <property type="match status" value="1"/>
</dbReference>
<reference evidence="4" key="1">
    <citation type="submission" date="2023-03" db="EMBL/GenBank/DDBJ databases">
        <authorList>
            <person name="Steffen K."/>
            <person name="Cardenas P."/>
        </authorList>
    </citation>
    <scope>NUCLEOTIDE SEQUENCE</scope>
</reference>
<dbReference type="PANTHER" id="PTHR44303:SF2">
    <property type="entry name" value="DNAJ HOMOLOG SUBFAMILY C MEMBER 16"/>
    <property type="match status" value="1"/>
</dbReference>
<dbReference type="Proteomes" id="UP001174909">
    <property type="component" value="Unassembled WGS sequence"/>
</dbReference>
<evidence type="ECO:0000313" key="5">
    <source>
        <dbReference type="Proteomes" id="UP001174909"/>
    </source>
</evidence>
<dbReference type="SUPFAM" id="SSF52833">
    <property type="entry name" value="Thioredoxin-like"/>
    <property type="match status" value="1"/>
</dbReference>
<dbReference type="PRINTS" id="PR00625">
    <property type="entry name" value="JDOMAIN"/>
</dbReference>
<dbReference type="InterPro" id="IPR013766">
    <property type="entry name" value="Thioredoxin_domain"/>
</dbReference>
<dbReference type="SMART" id="SM00271">
    <property type="entry name" value="DnaJ"/>
    <property type="match status" value="1"/>
</dbReference>
<dbReference type="Gene3D" id="1.10.287.110">
    <property type="entry name" value="DnaJ domain"/>
    <property type="match status" value="1"/>
</dbReference>
<evidence type="ECO:0000256" key="2">
    <source>
        <dbReference type="SAM" id="SignalP"/>
    </source>
</evidence>
<dbReference type="PANTHER" id="PTHR44303">
    <property type="entry name" value="DNAJ HOMOLOG SUBFAMILY C MEMBER 16"/>
    <property type="match status" value="1"/>
</dbReference>
<feature type="chain" id="PRO_5041422610" evidence="2">
    <location>
        <begin position="20"/>
        <end position="611"/>
    </location>
</feature>
<dbReference type="SUPFAM" id="SSF46565">
    <property type="entry name" value="Chaperone J-domain"/>
    <property type="match status" value="1"/>
</dbReference>
<proteinExistence type="predicted"/>
<dbReference type="InterPro" id="IPR052448">
    <property type="entry name" value="DnaJ_C16_autophagy_reg"/>
</dbReference>
<dbReference type="Gene3D" id="3.40.30.10">
    <property type="entry name" value="Glutaredoxin"/>
    <property type="match status" value="1"/>
</dbReference>
<sequence length="611" mass="68743">MERVALLLLLSLLIGIGEGRKDGGIYDVLGVSRDASRREIRSAYKRLARVWHPDKNKSPQAQEKILEINKAYEVLSGEESRRRYDMTGETDPAHSGSQSHTHNSHGFTFFQTGDGFFHFGGFGHTTQPREDTVTTHYFENVVLPESSSRLWLLYFFGDFCFQCGEVSKIWDELKTELESNGIGMGSVHGSRQYDVTSHCNVDRIPAIVAVVNRRVSHYYGRLQARNIRSFVKNALPSWIITELTAEGVEAFITESISRNRPRLILFSPHPTPSLLYKAVAFSNQLVADFGFVVTDRPSGKGLGVLQRYGVSQRSKKLLVFKEYPHPAAVLEGSEVTGEVLRSLMKGLSLHLPRLTSEQALDSTCGSNGRSYRRLVELSLPTQPFHVFHAIFQLCVENPLLSMLLLLRLLLQWDNDRVCVFCCFPNCRFCLILVVKGSEAYNDTITSAFRRQAIQLSASSQSGPRFSLAYIDRSRQRQFIDSFPGTNGSRESCENGQEPRDVILLRRKTSFHSSYNWFSGYCGSNVDFDNLLDFAGLTSFKTTTKLAPNLLDEFAPGILMRMWERITEIYYQGYDSATANSQVLSLLTMTVVMASLLCCASVMGSQSNHRGN</sequence>
<feature type="signal peptide" evidence="2">
    <location>
        <begin position="1"/>
        <end position="19"/>
    </location>
</feature>
<keyword evidence="5" id="KW-1185">Reference proteome</keyword>
<dbReference type="Pfam" id="PF00226">
    <property type="entry name" value="DnaJ"/>
    <property type="match status" value="1"/>
</dbReference>
<dbReference type="AlphaFoldDB" id="A0AA35RCJ8"/>
<dbReference type="InterPro" id="IPR036249">
    <property type="entry name" value="Thioredoxin-like_sf"/>
</dbReference>
<protein>
    <submittedName>
        <fullName evidence="4">DnaJ homolog subfamily C member 16</fullName>
    </submittedName>
</protein>
<dbReference type="InterPro" id="IPR036869">
    <property type="entry name" value="J_dom_sf"/>
</dbReference>
<evidence type="ECO:0000259" key="3">
    <source>
        <dbReference type="PROSITE" id="PS50076"/>
    </source>
</evidence>
<dbReference type="EMBL" id="CASHTH010000912">
    <property type="protein sequence ID" value="CAI8008970.1"/>
    <property type="molecule type" value="Genomic_DNA"/>
</dbReference>
<dbReference type="Pfam" id="PF00085">
    <property type="entry name" value="Thioredoxin"/>
    <property type="match status" value="1"/>
</dbReference>
<evidence type="ECO:0000256" key="1">
    <source>
        <dbReference type="SAM" id="MobiDB-lite"/>
    </source>
</evidence>
<name>A0AA35RCJ8_GEOBA</name>
<organism evidence="4 5">
    <name type="scientific">Geodia barretti</name>
    <name type="common">Barrett's horny sponge</name>
    <dbReference type="NCBI Taxonomy" id="519541"/>
    <lineage>
        <taxon>Eukaryota</taxon>
        <taxon>Metazoa</taxon>
        <taxon>Porifera</taxon>
        <taxon>Demospongiae</taxon>
        <taxon>Heteroscleromorpha</taxon>
        <taxon>Tetractinellida</taxon>
        <taxon>Astrophorina</taxon>
        <taxon>Geodiidae</taxon>
        <taxon>Geodia</taxon>
    </lineage>
</organism>
<evidence type="ECO:0000313" key="4">
    <source>
        <dbReference type="EMBL" id="CAI8008970.1"/>
    </source>
</evidence>